<feature type="transmembrane region" description="Helical" evidence="5">
    <location>
        <begin position="202"/>
        <end position="222"/>
    </location>
</feature>
<reference evidence="6 7" key="1">
    <citation type="submission" date="2024-01" db="EMBL/GenBank/DDBJ databases">
        <authorList>
            <person name="Allen C."/>
            <person name="Tagirdzhanova G."/>
        </authorList>
    </citation>
    <scope>NUCLEOTIDE SEQUENCE [LARGE SCALE GENOMIC DNA]</scope>
</reference>
<accession>A0ABP0CEM5</accession>
<feature type="transmembrane region" description="Helical" evidence="5">
    <location>
        <begin position="228"/>
        <end position="246"/>
    </location>
</feature>
<feature type="transmembrane region" description="Helical" evidence="5">
    <location>
        <begin position="328"/>
        <end position="361"/>
    </location>
</feature>
<keyword evidence="4 5" id="KW-0472">Membrane</keyword>
<gene>
    <name evidence="6" type="ORF">SCUCBS95973_007449</name>
</gene>
<dbReference type="PANTHER" id="PTHR23502:SF20">
    <property type="entry name" value="TRANSPORTER, PUTATIVE (AFU_ORTHOLOGUE AFUA_6G13880)-RELATED"/>
    <property type="match status" value="1"/>
</dbReference>
<feature type="transmembrane region" description="Helical" evidence="5">
    <location>
        <begin position="167"/>
        <end position="190"/>
    </location>
</feature>
<feature type="transmembrane region" description="Helical" evidence="5">
    <location>
        <begin position="138"/>
        <end position="155"/>
    </location>
</feature>
<feature type="transmembrane region" description="Helical" evidence="5">
    <location>
        <begin position="481"/>
        <end position="500"/>
    </location>
</feature>
<organism evidence="6 7">
    <name type="scientific">Sporothrix curviconia</name>
    <dbReference type="NCBI Taxonomy" id="1260050"/>
    <lineage>
        <taxon>Eukaryota</taxon>
        <taxon>Fungi</taxon>
        <taxon>Dikarya</taxon>
        <taxon>Ascomycota</taxon>
        <taxon>Pezizomycotina</taxon>
        <taxon>Sordariomycetes</taxon>
        <taxon>Sordariomycetidae</taxon>
        <taxon>Ophiostomatales</taxon>
        <taxon>Ophiostomataceae</taxon>
        <taxon>Sporothrix</taxon>
    </lineage>
</organism>
<dbReference type="SUPFAM" id="SSF103473">
    <property type="entry name" value="MFS general substrate transporter"/>
    <property type="match status" value="1"/>
</dbReference>
<proteinExistence type="predicted"/>
<sequence length="551" mass="59393">MPLGILEYRKLEHVPGTSPLSELGRTDAEIAQGIDPTLLKHDPSGNVVLVPQPSESPNDPLNWPRWKKEMFTVSIAYGCGCVGAVGPLLTSAFVPLAALWDVPLTRFTLGVNGSCIVAIAVGSIFFNSLAVKIGKRPVYLISSVGLFVGCFWAAEAKSFASLSAARAITGICMAPMEALVPASIADIWYVHERGYRTAIFNLGVLGGINLASPIAGAVIQYSSYHTCLLAMGAAFVVQTILTFFFMPESAFHRTGALNIDSGSHRIEVEGAVEKSAIEHRDDAGVPGAAPAVGDNRSNDTPLTWAQEMKPYSGYWDHVSFWRTLLQPFFMLASPIVIWATLLFTTCISWLVLISITLSQIFSAPPYNFSVSSVGATNVSSFVATLLATAVAGPAIDGVVTIMARRNGGTFEPEFRLPIMVTYLVFTATGFFAWGQSLFNQDAWAIPIIVCMGLINFGVQLGTTGVVAYVADSHRMQAAEAFAAMNFIKNMFAFGMTFYANDWIAVQGVRNCFFVIGGITAAAALTTIPMYVFGKKARGFTAKHRLVKWIVE</sequence>
<comment type="subcellular location">
    <subcellularLocation>
        <location evidence="1">Membrane</location>
        <topology evidence="1">Multi-pass membrane protein</topology>
    </subcellularLocation>
</comment>
<evidence type="ECO:0000256" key="1">
    <source>
        <dbReference type="ARBA" id="ARBA00004141"/>
    </source>
</evidence>
<comment type="caution">
    <text evidence="6">The sequence shown here is derived from an EMBL/GenBank/DDBJ whole genome shotgun (WGS) entry which is preliminary data.</text>
</comment>
<evidence type="ECO:0000256" key="5">
    <source>
        <dbReference type="SAM" id="Phobius"/>
    </source>
</evidence>
<name>A0ABP0CEM5_9PEZI</name>
<dbReference type="Pfam" id="PF07690">
    <property type="entry name" value="MFS_1"/>
    <property type="match status" value="1"/>
</dbReference>
<dbReference type="EMBL" id="CAWUHB010000051">
    <property type="protein sequence ID" value="CAK7230070.1"/>
    <property type="molecule type" value="Genomic_DNA"/>
</dbReference>
<feature type="transmembrane region" description="Helical" evidence="5">
    <location>
        <begin position="414"/>
        <end position="433"/>
    </location>
</feature>
<keyword evidence="3 5" id="KW-1133">Transmembrane helix</keyword>
<feature type="transmembrane region" description="Helical" evidence="5">
    <location>
        <begin position="381"/>
        <end position="402"/>
    </location>
</feature>
<feature type="transmembrane region" description="Helical" evidence="5">
    <location>
        <begin position="445"/>
        <end position="469"/>
    </location>
</feature>
<feature type="transmembrane region" description="Helical" evidence="5">
    <location>
        <begin position="106"/>
        <end position="126"/>
    </location>
</feature>
<protein>
    <recommendedName>
        <fullName evidence="8">Major facilitator superfamily (MFS) profile domain-containing protein</fullName>
    </recommendedName>
</protein>
<dbReference type="InterPro" id="IPR011701">
    <property type="entry name" value="MFS"/>
</dbReference>
<evidence type="ECO:0000256" key="3">
    <source>
        <dbReference type="ARBA" id="ARBA00022989"/>
    </source>
</evidence>
<dbReference type="Gene3D" id="1.20.1250.20">
    <property type="entry name" value="MFS general substrate transporter like domains"/>
    <property type="match status" value="1"/>
</dbReference>
<evidence type="ECO:0000256" key="2">
    <source>
        <dbReference type="ARBA" id="ARBA00022692"/>
    </source>
</evidence>
<dbReference type="InterPro" id="IPR036259">
    <property type="entry name" value="MFS_trans_sf"/>
</dbReference>
<keyword evidence="7" id="KW-1185">Reference proteome</keyword>
<feature type="transmembrane region" description="Helical" evidence="5">
    <location>
        <begin position="75"/>
        <end position="100"/>
    </location>
</feature>
<dbReference type="PANTHER" id="PTHR23502">
    <property type="entry name" value="MAJOR FACILITATOR SUPERFAMILY"/>
    <property type="match status" value="1"/>
</dbReference>
<dbReference type="Proteomes" id="UP001642405">
    <property type="component" value="Unassembled WGS sequence"/>
</dbReference>
<feature type="transmembrane region" description="Helical" evidence="5">
    <location>
        <begin position="512"/>
        <end position="532"/>
    </location>
</feature>
<evidence type="ECO:0008006" key="8">
    <source>
        <dbReference type="Google" id="ProtNLM"/>
    </source>
</evidence>
<evidence type="ECO:0000313" key="6">
    <source>
        <dbReference type="EMBL" id="CAK7230070.1"/>
    </source>
</evidence>
<evidence type="ECO:0000256" key="4">
    <source>
        <dbReference type="ARBA" id="ARBA00023136"/>
    </source>
</evidence>
<evidence type="ECO:0000313" key="7">
    <source>
        <dbReference type="Proteomes" id="UP001642405"/>
    </source>
</evidence>
<keyword evidence="2 5" id="KW-0812">Transmembrane</keyword>